<protein>
    <submittedName>
        <fullName evidence="1">Uncharacterized protein</fullName>
    </submittedName>
</protein>
<evidence type="ECO:0000313" key="1">
    <source>
        <dbReference type="EMBL" id="KAI6085776.1"/>
    </source>
</evidence>
<sequence>MSSPANALLTSGARMVVTRHLDDGTAAFHSDSLVDAFSPLGPALSSFVVFDARPSVPVDNRAAPTNLARTVPRAPPGGVTFCFTNVAPRHRVPMHRTLSLDYGVVLSGEIVLVLDGGEGKETTLQAGDVIVQQGVSHAWHNRIDEVCRIAFVSVGAEKVRLASGEELEEMMVKLPPPS</sequence>
<proteinExistence type="predicted"/>
<comment type="caution">
    <text evidence="1">The sequence shown here is derived from an EMBL/GenBank/DDBJ whole genome shotgun (WGS) entry which is preliminary data.</text>
</comment>
<name>A0ACC0CZS7_9PEZI</name>
<organism evidence="1 2">
    <name type="scientific">Hypoxylon rubiginosum</name>
    <dbReference type="NCBI Taxonomy" id="110542"/>
    <lineage>
        <taxon>Eukaryota</taxon>
        <taxon>Fungi</taxon>
        <taxon>Dikarya</taxon>
        <taxon>Ascomycota</taxon>
        <taxon>Pezizomycotina</taxon>
        <taxon>Sordariomycetes</taxon>
        <taxon>Xylariomycetidae</taxon>
        <taxon>Xylariales</taxon>
        <taxon>Hypoxylaceae</taxon>
        <taxon>Hypoxylon</taxon>
    </lineage>
</organism>
<keyword evidence="2" id="KW-1185">Reference proteome</keyword>
<gene>
    <name evidence="1" type="ORF">F4821DRAFT_145159</name>
</gene>
<dbReference type="Proteomes" id="UP001497680">
    <property type="component" value="Unassembled WGS sequence"/>
</dbReference>
<evidence type="ECO:0000313" key="2">
    <source>
        <dbReference type="Proteomes" id="UP001497680"/>
    </source>
</evidence>
<accession>A0ACC0CZS7</accession>
<reference evidence="1 2" key="1">
    <citation type="journal article" date="2022" name="New Phytol.">
        <title>Ecological generalism drives hyperdiversity of secondary metabolite gene clusters in xylarialean endophytes.</title>
        <authorList>
            <person name="Franco M.E.E."/>
            <person name="Wisecaver J.H."/>
            <person name="Arnold A.E."/>
            <person name="Ju Y.M."/>
            <person name="Slot J.C."/>
            <person name="Ahrendt S."/>
            <person name="Moore L.P."/>
            <person name="Eastman K.E."/>
            <person name="Scott K."/>
            <person name="Konkel Z."/>
            <person name="Mondo S.J."/>
            <person name="Kuo A."/>
            <person name="Hayes R.D."/>
            <person name="Haridas S."/>
            <person name="Andreopoulos B."/>
            <person name="Riley R."/>
            <person name="LaButti K."/>
            <person name="Pangilinan J."/>
            <person name="Lipzen A."/>
            <person name="Amirebrahimi M."/>
            <person name="Yan J."/>
            <person name="Adam C."/>
            <person name="Keymanesh K."/>
            <person name="Ng V."/>
            <person name="Louie K."/>
            <person name="Northen T."/>
            <person name="Drula E."/>
            <person name="Henrissat B."/>
            <person name="Hsieh H.M."/>
            <person name="Youens-Clark K."/>
            <person name="Lutzoni F."/>
            <person name="Miadlikowska J."/>
            <person name="Eastwood D.C."/>
            <person name="Hamelin R.C."/>
            <person name="Grigoriev I.V."/>
            <person name="U'Ren J.M."/>
        </authorList>
    </citation>
    <scope>NUCLEOTIDE SEQUENCE [LARGE SCALE GENOMIC DNA]</scope>
    <source>
        <strain evidence="1 2">ER1909</strain>
    </source>
</reference>
<dbReference type="EMBL" id="MU394322">
    <property type="protein sequence ID" value="KAI6085776.1"/>
    <property type="molecule type" value="Genomic_DNA"/>
</dbReference>